<keyword evidence="2" id="KW-1185">Reference proteome</keyword>
<name>A0ABQ9YTJ3_9CRUS</name>
<dbReference type="Proteomes" id="UP001234178">
    <property type="component" value="Unassembled WGS sequence"/>
</dbReference>
<protein>
    <submittedName>
        <fullName evidence="1">Uncharacterized protein</fullName>
    </submittedName>
</protein>
<reference evidence="1 2" key="1">
    <citation type="journal article" date="2023" name="Nucleic Acids Res.">
        <title>The hologenome of Daphnia magna reveals possible DNA methylation and microbiome-mediated evolution of the host genome.</title>
        <authorList>
            <person name="Chaturvedi A."/>
            <person name="Li X."/>
            <person name="Dhandapani V."/>
            <person name="Marshall H."/>
            <person name="Kissane S."/>
            <person name="Cuenca-Cambronero M."/>
            <person name="Asole G."/>
            <person name="Calvet F."/>
            <person name="Ruiz-Romero M."/>
            <person name="Marangio P."/>
            <person name="Guigo R."/>
            <person name="Rago D."/>
            <person name="Mirbahai L."/>
            <person name="Eastwood N."/>
            <person name="Colbourne J.K."/>
            <person name="Zhou J."/>
            <person name="Mallon E."/>
            <person name="Orsini L."/>
        </authorList>
    </citation>
    <scope>NUCLEOTIDE SEQUENCE [LARGE SCALE GENOMIC DNA]</scope>
    <source>
        <strain evidence="1">LRV0_1</strain>
    </source>
</reference>
<evidence type="ECO:0000313" key="2">
    <source>
        <dbReference type="Proteomes" id="UP001234178"/>
    </source>
</evidence>
<evidence type="ECO:0000313" key="1">
    <source>
        <dbReference type="EMBL" id="KAK4003962.1"/>
    </source>
</evidence>
<organism evidence="1 2">
    <name type="scientific">Daphnia magna</name>
    <dbReference type="NCBI Taxonomy" id="35525"/>
    <lineage>
        <taxon>Eukaryota</taxon>
        <taxon>Metazoa</taxon>
        <taxon>Ecdysozoa</taxon>
        <taxon>Arthropoda</taxon>
        <taxon>Crustacea</taxon>
        <taxon>Branchiopoda</taxon>
        <taxon>Diplostraca</taxon>
        <taxon>Cladocera</taxon>
        <taxon>Anomopoda</taxon>
        <taxon>Daphniidae</taxon>
        <taxon>Daphnia</taxon>
    </lineage>
</organism>
<proteinExistence type="predicted"/>
<accession>A0ABQ9YTJ3</accession>
<gene>
    <name evidence="1" type="ORF">OUZ56_005707</name>
</gene>
<sequence>MSSFFDVLKDQQLDVLKWASIGYPSLEIQRKTTKKKSLFLGSNPKYLQYPTHLTDLSIQFWTSMGHQNCNGLCKANFGHPWNIKIVTGYARPIFIPTEQHLDVRLG</sequence>
<dbReference type="EMBL" id="JAOYFB010000001">
    <property type="protein sequence ID" value="KAK4003962.1"/>
    <property type="molecule type" value="Genomic_DNA"/>
</dbReference>
<comment type="caution">
    <text evidence="1">The sequence shown here is derived from an EMBL/GenBank/DDBJ whole genome shotgun (WGS) entry which is preliminary data.</text>
</comment>